<keyword evidence="2" id="KW-0223">Dioxygenase</keyword>
<dbReference type="Pfam" id="PF00903">
    <property type="entry name" value="Glyoxalase"/>
    <property type="match status" value="1"/>
</dbReference>
<dbReference type="Proteomes" id="UP001275084">
    <property type="component" value="Unassembled WGS sequence"/>
</dbReference>
<dbReference type="InterPro" id="IPR004360">
    <property type="entry name" value="Glyas_Fos-R_dOase_dom"/>
</dbReference>
<dbReference type="EMBL" id="JAUIQD010000006">
    <property type="protein sequence ID" value="KAK3347085.1"/>
    <property type="molecule type" value="Genomic_DNA"/>
</dbReference>
<dbReference type="PANTHER" id="PTHR36503:SF2">
    <property type="entry name" value="BLR2408 PROTEIN"/>
    <property type="match status" value="1"/>
</dbReference>
<evidence type="ECO:0000259" key="1">
    <source>
        <dbReference type="Pfam" id="PF00903"/>
    </source>
</evidence>
<evidence type="ECO:0000313" key="2">
    <source>
        <dbReference type="EMBL" id="KAK3347085.1"/>
    </source>
</evidence>
<dbReference type="SUPFAM" id="SSF54593">
    <property type="entry name" value="Glyoxalase/Bleomycin resistance protein/Dihydroxybiphenyl dioxygenase"/>
    <property type="match status" value="1"/>
</dbReference>
<dbReference type="InterPro" id="IPR029068">
    <property type="entry name" value="Glyas_Bleomycin-R_OHBP_Dase"/>
</dbReference>
<dbReference type="Gene3D" id="3.10.180.10">
    <property type="entry name" value="2,3-Dihydroxybiphenyl 1,2-Dioxygenase, domain 1"/>
    <property type="match status" value="1"/>
</dbReference>
<keyword evidence="2" id="KW-0560">Oxidoreductase</keyword>
<comment type="caution">
    <text evidence="2">The sequence shown here is derived from an EMBL/GenBank/DDBJ whole genome shotgun (WGS) entry which is preliminary data.</text>
</comment>
<evidence type="ECO:0000313" key="3">
    <source>
        <dbReference type="Proteomes" id="UP001275084"/>
    </source>
</evidence>
<proteinExistence type="predicted"/>
<sequence>MHHPQEAPTFYLNLHTADPEAGLKFFTTLGFTPIPEYSDPETKAFRFPAPNSSICLMLHGPNRFRTFMRPGTETNDATKTTEALFSLAVDKKELVDEVIAKAVDAGGSADPYKLGDYGESCGMYTRSFADLDGHIWEVAAMLGAGGPGCGKEGE</sequence>
<dbReference type="PANTHER" id="PTHR36503">
    <property type="entry name" value="BLR2520 PROTEIN"/>
    <property type="match status" value="1"/>
</dbReference>
<gene>
    <name evidence="2" type="ORF">B0T25DRAFT_294253</name>
</gene>
<reference evidence="2" key="2">
    <citation type="submission" date="2023-06" db="EMBL/GenBank/DDBJ databases">
        <authorList>
            <consortium name="Lawrence Berkeley National Laboratory"/>
            <person name="Haridas S."/>
            <person name="Hensen N."/>
            <person name="Bonometti L."/>
            <person name="Westerberg I."/>
            <person name="Brannstrom I.O."/>
            <person name="Guillou S."/>
            <person name="Cros-Aarteil S."/>
            <person name="Calhoun S."/>
            <person name="Kuo A."/>
            <person name="Mondo S."/>
            <person name="Pangilinan J."/>
            <person name="Riley R."/>
            <person name="Labutti K."/>
            <person name="Andreopoulos B."/>
            <person name="Lipzen A."/>
            <person name="Chen C."/>
            <person name="Yanf M."/>
            <person name="Daum C."/>
            <person name="Ng V."/>
            <person name="Clum A."/>
            <person name="Steindorff A."/>
            <person name="Ohm R."/>
            <person name="Martin F."/>
            <person name="Silar P."/>
            <person name="Natvig D."/>
            <person name="Lalanne C."/>
            <person name="Gautier V."/>
            <person name="Ament-Velasquez S.L."/>
            <person name="Kruys A."/>
            <person name="Hutchinson M.I."/>
            <person name="Powell A.J."/>
            <person name="Barry K."/>
            <person name="Miller A.N."/>
            <person name="Grigoriev I.V."/>
            <person name="Debuchy R."/>
            <person name="Gladieux P."/>
            <person name="Thoren M.H."/>
            <person name="Johannesson H."/>
        </authorList>
    </citation>
    <scope>NUCLEOTIDE SEQUENCE</scope>
    <source>
        <strain evidence="2">CBS 955.72</strain>
    </source>
</reference>
<keyword evidence="3" id="KW-1185">Reference proteome</keyword>
<accession>A0AAJ0HD04</accession>
<protein>
    <submittedName>
        <fullName evidence="2">Glyoxalase/Bleomycin resistance protein/Dihydroxybiphenyl dioxygenase</fullName>
    </submittedName>
</protein>
<reference evidence="2" key="1">
    <citation type="journal article" date="2023" name="Mol. Phylogenet. Evol.">
        <title>Genome-scale phylogeny and comparative genomics of the fungal order Sordariales.</title>
        <authorList>
            <person name="Hensen N."/>
            <person name="Bonometti L."/>
            <person name="Westerberg I."/>
            <person name="Brannstrom I.O."/>
            <person name="Guillou S."/>
            <person name="Cros-Aarteil S."/>
            <person name="Calhoun S."/>
            <person name="Haridas S."/>
            <person name="Kuo A."/>
            <person name="Mondo S."/>
            <person name="Pangilinan J."/>
            <person name="Riley R."/>
            <person name="LaButti K."/>
            <person name="Andreopoulos B."/>
            <person name="Lipzen A."/>
            <person name="Chen C."/>
            <person name="Yan M."/>
            <person name="Daum C."/>
            <person name="Ng V."/>
            <person name="Clum A."/>
            <person name="Steindorff A."/>
            <person name="Ohm R.A."/>
            <person name="Martin F."/>
            <person name="Silar P."/>
            <person name="Natvig D.O."/>
            <person name="Lalanne C."/>
            <person name="Gautier V."/>
            <person name="Ament-Velasquez S.L."/>
            <person name="Kruys A."/>
            <person name="Hutchinson M.I."/>
            <person name="Powell A.J."/>
            <person name="Barry K."/>
            <person name="Miller A.N."/>
            <person name="Grigoriev I.V."/>
            <person name="Debuchy R."/>
            <person name="Gladieux P."/>
            <person name="Hiltunen Thoren M."/>
            <person name="Johannesson H."/>
        </authorList>
    </citation>
    <scope>NUCLEOTIDE SEQUENCE</scope>
    <source>
        <strain evidence="2">CBS 955.72</strain>
    </source>
</reference>
<feature type="domain" description="Glyoxalase/fosfomycin resistance/dioxygenase" evidence="1">
    <location>
        <begin position="13"/>
        <end position="138"/>
    </location>
</feature>
<dbReference type="AlphaFoldDB" id="A0AAJ0HD04"/>
<organism evidence="2 3">
    <name type="scientific">Lasiosphaeria hispida</name>
    <dbReference type="NCBI Taxonomy" id="260671"/>
    <lineage>
        <taxon>Eukaryota</taxon>
        <taxon>Fungi</taxon>
        <taxon>Dikarya</taxon>
        <taxon>Ascomycota</taxon>
        <taxon>Pezizomycotina</taxon>
        <taxon>Sordariomycetes</taxon>
        <taxon>Sordariomycetidae</taxon>
        <taxon>Sordariales</taxon>
        <taxon>Lasiosphaeriaceae</taxon>
        <taxon>Lasiosphaeria</taxon>
    </lineage>
</organism>
<dbReference type="GO" id="GO:0051213">
    <property type="term" value="F:dioxygenase activity"/>
    <property type="evidence" value="ECO:0007669"/>
    <property type="project" value="UniProtKB-KW"/>
</dbReference>
<name>A0AAJ0HD04_9PEZI</name>